<keyword evidence="1" id="KW-1133">Transmembrane helix</keyword>
<reference evidence="2 3" key="1">
    <citation type="submission" date="2020-04" db="EMBL/GenBank/DDBJ databases">
        <title>Genomic insights into acetone-butanol-ethanol (ABE) fermentation by sequencing solventogenic clostridia strains.</title>
        <authorList>
            <person name="Brown S."/>
        </authorList>
    </citation>
    <scope>NUCLEOTIDE SEQUENCE [LARGE SCALE GENOMIC DNA]</scope>
    <source>
        <strain evidence="2 3">DJ011</strain>
    </source>
</reference>
<feature type="transmembrane region" description="Helical" evidence="1">
    <location>
        <begin position="168"/>
        <end position="189"/>
    </location>
</feature>
<dbReference type="AlphaFoldDB" id="A0A923E8I4"/>
<organism evidence="2 3">
    <name type="scientific">Clostridium tetanomorphum</name>
    <dbReference type="NCBI Taxonomy" id="1553"/>
    <lineage>
        <taxon>Bacteria</taxon>
        <taxon>Bacillati</taxon>
        <taxon>Bacillota</taxon>
        <taxon>Clostridia</taxon>
        <taxon>Eubacteriales</taxon>
        <taxon>Clostridiaceae</taxon>
        <taxon>Clostridium</taxon>
    </lineage>
</organism>
<keyword evidence="1" id="KW-0472">Membrane</keyword>
<dbReference type="Proteomes" id="UP000563151">
    <property type="component" value="Unassembled WGS sequence"/>
</dbReference>
<name>A0A923E8I4_CLOTT</name>
<dbReference type="RefSeq" id="WP_035144863.1">
    <property type="nucleotide sequence ID" value="NZ_JABSWD010000001.1"/>
</dbReference>
<evidence type="ECO:0000256" key="1">
    <source>
        <dbReference type="SAM" id="Phobius"/>
    </source>
</evidence>
<evidence type="ECO:0000313" key="3">
    <source>
        <dbReference type="Proteomes" id="UP000563151"/>
    </source>
</evidence>
<dbReference type="EMBL" id="JAAZWO010000002">
    <property type="protein sequence ID" value="MBC2396661.1"/>
    <property type="molecule type" value="Genomic_DNA"/>
</dbReference>
<feature type="transmembrane region" description="Helical" evidence="1">
    <location>
        <begin position="39"/>
        <end position="64"/>
    </location>
</feature>
<feature type="transmembrane region" description="Helical" evidence="1">
    <location>
        <begin position="122"/>
        <end position="142"/>
    </location>
</feature>
<keyword evidence="1" id="KW-0812">Transmembrane</keyword>
<sequence>MDCIITFLVIDISNTERKNLEKREKIHFYDSISIISRSVVCGFIAPIFYILIFGNISALVYSFIYNISIQNDIKLFNFLFNIGTIIPCIFVQLYLYIIYVLRNKKLCIDFKGDYFINFYMSPLLNVDILAAYVESVNFYYYFNHNSTDYIKSYGDYKNKINDSCIKDYLSISYGICMVSFILFFILNYFSM</sequence>
<keyword evidence="3" id="KW-1185">Reference proteome</keyword>
<evidence type="ECO:0000313" key="2">
    <source>
        <dbReference type="EMBL" id="MBC2396661.1"/>
    </source>
</evidence>
<comment type="caution">
    <text evidence="2">The sequence shown here is derived from an EMBL/GenBank/DDBJ whole genome shotgun (WGS) entry which is preliminary data.</text>
</comment>
<proteinExistence type="predicted"/>
<protein>
    <submittedName>
        <fullName evidence="2">Uncharacterized protein</fullName>
    </submittedName>
</protein>
<feature type="transmembrane region" description="Helical" evidence="1">
    <location>
        <begin position="76"/>
        <end position="101"/>
    </location>
</feature>
<accession>A0A923E8I4</accession>
<gene>
    <name evidence="2" type="ORF">HGG79_02550</name>
</gene>